<evidence type="ECO:0000313" key="3">
    <source>
        <dbReference type="Proteomes" id="UP000219036"/>
    </source>
</evidence>
<gene>
    <name evidence="2" type="ORF">SAMN06265182_1540</name>
</gene>
<keyword evidence="1" id="KW-1133">Transmembrane helix</keyword>
<protein>
    <recommendedName>
        <fullName evidence="4">Oxaloacetate decarboxylase, gamma chain</fullName>
    </recommendedName>
</protein>
<organism evidence="2 3">
    <name type="scientific">Persephonella hydrogeniphila</name>
    <dbReference type="NCBI Taxonomy" id="198703"/>
    <lineage>
        <taxon>Bacteria</taxon>
        <taxon>Pseudomonadati</taxon>
        <taxon>Aquificota</taxon>
        <taxon>Aquificia</taxon>
        <taxon>Aquificales</taxon>
        <taxon>Hydrogenothermaceae</taxon>
        <taxon>Persephonella</taxon>
    </lineage>
</organism>
<dbReference type="AlphaFoldDB" id="A0A285NPB6"/>
<feature type="transmembrane region" description="Helical" evidence="1">
    <location>
        <begin position="6"/>
        <end position="26"/>
    </location>
</feature>
<evidence type="ECO:0000256" key="1">
    <source>
        <dbReference type="SAM" id="Phobius"/>
    </source>
</evidence>
<evidence type="ECO:0008006" key="4">
    <source>
        <dbReference type="Google" id="ProtNLM"/>
    </source>
</evidence>
<proteinExistence type="predicted"/>
<keyword evidence="1" id="KW-0812">Transmembrane</keyword>
<accession>A0A285NPB6</accession>
<keyword evidence="3" id="KW-1185">Reference proteome</keyword>
<evidence type="ECO:0000313" key="2">
    <source>
        <dbReference type="EMBL" id="SNZ09481.1"/>
    </source>
</evidence>
<name>A0A285NPB6_9AQUI</name>
<keyword evidence="1" id="KW-0472">Membrane</keyword>
<dbReference type="Proteomes" id="UP000219036">
    <property type="component" value="Unassembled WGS sequence"/>
</dbReference>
<dbReference type="RefSeq" id="WP_281253961.1">
    <property type="nucleotide sequence ID" value="NZ_OBEI01000007.1"/>
</dbReference>
<sequence>MDAPITAVISAIAFGVVSILIIGYLIKEMYRYYSKQDKNND</sequence>
<reference evidence="3" key="1">
    <citation type="submission" date="2017-09" db="EMBL/GenBank/DDBJ databases">
        <authorList>
            <person name="Varghese N."/>
            <person name="Submissions S."/>
        </authorList>
    </citation>
    <scope>NUCLEOTIDE SEQUENCE [LARGE SCALE GENOMIC DNA]</scope>
    <source>
        <strain evidence="3">DSM 15103</strain>
    </source>
</reference>
<dbReference type="EMBL" id="OBEI01000007">
    <property type="protein sequence ID" value="SNZ09481.1"/>
    <property type="molecule type" value="Genomic_DNA"/>
</dbReference>